<evidence type="ECO:0000313" key="3">
    <source>
        <dbReference type="Proteomes" id="UP001454036"/>
    </source>
</evidence>
<evidence type="ECO:0000313" key="2">
    <source>
        <dbReference type="EMBL" id="GAA0167502.1"/>
    </source>
</evidence>
<dbReference type="InterPro" id="IPR003676">
    <property type="entry name" value="SAUR_fam"/>
</dbReference>
<organism evidence="2 3">
    <name type="scientific">Lithospermum erythrorhizon</name>
    <name type="common">Purple gromwell</name>
    <name type="synonym">Lithospermum officinale var. erythrorhizon</name>
    <dbReference type="NCBI Taxonomy" id="34254"/>
    <lineage>
        <taxon>Eukaryota</taxon>
        <taxon>Viridiplantae</taxon>
        <taxon>Streptophyta</taxon>
        <taxon>Embryophyta</taxon>
        <taxon>Tracheophyta</taxon>
        <taxon>Spermatophyta</taxon>
        <taxon>Magnoliopsida</taxon>
        <taxon>eudicotyledons</taxon>
        <taxon>Gunneridae</taxon>
        <taxon>Pentapetalae</taxon>
        <taxon>asterids</taxon>
        <taxon>lamiids</taxon>
        <taxon>Boraginales</taxon>
        <taxon>Boraginaceae</taxon>
        <taxon>Boraginoideae</taxon>
        <taxon>Lithospermeae</taxon>
        <taxon>Lithospermum</taxon>
    </lineage>
</organism>
<proteinExistence type="inferred from homology"/>
<evidence type="ECO:0000256" key="1">
    <source>
        <dbReference type="ARBA" id="ARBA00006974"/>
    </source>
</evidence>
<comment type="caution">
    <text evidence="2">The sequence shown here is derived from an EMBL/GenBank/DDBJ whole genome shotgun (WGS) entry which is preliminary data.</text>
</comment>
<dbReference type="Pfam" id="PF02519">
    <property type="entry name" value="Auxin_inducible"/>
    <property type="match status" value="1"/>
</dbReference>
<dbReference type="PANTHER" id="PTHR31374">
    <property type="entry name" value="AUXIN-INDUCED PROTEIN-LIKE-RELATED"/>
    <property type="match status" value="1"/>
</dbReference>
<comment type="similarity">
    <text evidence="1">Belongs to the ARG7 family.</text>
</comment>
<protein>
    <submittedName>
        <fullName evidence="2">Uncharacterized protein</fullName>
    </submittedName>
</protein>
<dbReference type="GO" id="GO:0009733">
    <property type="term" value="P:response to auxin"/>
    <property type="evidence" value="ECO:0007669"/>
    <property type="project" value="InterPro"/>
</dbReference>
<reference evidence="2 3" key="1">
    <citation type="submission" date="2024-01" db="EMBL/GenBank/DDBJ databases">
        <title>The complete chloroplast genome sequence of Lithospermum erythrorhizon: insights into the phylogenetic relationship among Boraginaceae species and the maternal lineages of purple gromwells.</title>
        <authorList>
            <person name="Okada T."/>
            <person name="Watanabe K."/>
        </authorList>
    </citation>
    <scope>NUCLEOTIDE SEQUENCE [LARGE SCALE GENOMIC DNA]</scope>
</reference>
<name>A0AAV3QZK4_LITER</name>
<gene>
    <name evidence="2" type="ORF">LIER_22422</name>
</gene>
<dbReference type="AlphaFoldDB" id="A0AAV3QZK4"/>
<sequence length="173" mass="20119">MGKIRFRLNHKVATIFRLVFRRRRSPQGYNRLCSSTRSQTKMPMSMSMRSLFNWTSSLKKKAKAICSKRLDSGPGHGYMQIGHDPDWDRVAPVPKGYVTVYVLGQKDGDFEKVFVPVIYFNHPLFCELLKEAEEQYGYDHPGGITLPCPISEFENVQTRINQNRVTRNMFMHK</sequence>
<dbReference type="Proteomes" id="UP001454036">
    <property type="component" value="Unassembled WGS sequence"/>
</dbReference>
<dbReference type="EMBL" id="BAABME010006121">
    <property type="protein sequence ID" value="GAA0167502.1"/>
    <property type="molecule type" value="Genomic_DNA"/>
</dbReference>
<dbReference type="PANTHER" id="PTHR31374:SF304">
    <property type="entry name" value="OS04G0537100 PROTEIN"/>
    <property type="match status" value="1"/>
</dbReference>
<keyword evidence="3" id="KW-1185">Reference proteome</keyword>
<accession>A0AAV3QZK4</accession>